<dbReference type="AlphaFoldDB" id="A0A553HSP1"/>
<keyword evidence="2" id="KW-0472">Membrane</keyword>
<evidence type="ECO:0000313" key="3">
    <source>
        <dbReference type="EMBL" id="TRX90957.1"/>
    </source>
</evidence>
<organism evidence="3 4">
    <name type="scientific">Xylaria flabelliformis</name>
    <dbReference type="NCBI Taxonomy" id="2512241"/>
    <lineage>
        <taxon>Eukaryota</taxon>
        <taxon>Fungi</taxon>
        <taxon>Dikarya</taxon>
        <taxon>Ascomycota</taxon>
        <taxon>Pezizomycotina</taxon>
        <taxon>Sordariomycetes</taxon>
        <taxon>Xylariomycetidae</taxon>
        <taxon>Xylariales</taxon>
        <taxon>Xylariaceae</taxon>
        <taxon>Xylaria</taxon>
    </lineage>
</organism>
<feature type="compositionally biased region" description="Basic and acidic residues" evidence="1">
    <location>
        <begin position="313"/>
        <end position="329"/>
    </location>
</feature>
<keyword evidence="4" id="KW-1185">Reference proteome</keyword>
<proteinExistence type="predicted"/>
<dbReference type="OrthoDB" id="4763830at2759"/>
<accession>A0A553HSP1</accession>
<evidence type="ECO:0000256" key="2">
    <source>
        <dbReference type="SAM" id="Phobius"/>
    </source>
</evidence>
<protein>
    <recommendedName>
        <fullName evidence="5">Receptor L-domain domain-containing protein</fullName>
    </recommendedName>
</protein>
<comment type="caution">
    <text evidence="3">The sequence shown here is derived from an EMBL/GenBank/DDBJ whole genome shotgun (WGS) entry which is preliminary data.</text>
</comment>
<keyword evidence="2" id="KW-0812">Transmembrane</keyword>
<keyword evidence="2" id="KW-1133">Transmembrane helix</keyword>
<gene>
    <name evidence="3" type="ORF">FHL15_008162</name>
</gene>
<reference evidence="4" key="1">
    <citation type="submission" date="2019-06" db="EMBL/GenBank/DDBJ databases">
        <title>Draft genome sequence of the griseofulvin-producing fungus Xylaria cubensis strain G536.</title>
        <authorList>
            <person name="Mead M.E."/>
            <person name="Raja H.A."/>
            <person name="Steenwyk J.L."/>
            <person name="Knowles S.L."/>
            <person name="Oberlies N.H."/>
            <person name="Rokas A."/>
        </authorList>
    </citation>
    <scope>NUCLEOTIDE SEQUENCE [LARGE SCALE GENOMIC DNA]</scope>
    <source>
        <strain evidence="4">G536</strain>
    </source>
</reference>
<name>A0A553HSP1_9PEZI</name>
<evidence type="ECO:0000256" key="1">
    <source>
        <dbReference type="SAM" id="MobiDB-lite"/>
    </source>
</evidence>
<feature type="region of interest" description="Disordered" evidence="1">
    <location>
        <begin position="313"/>
        <end position="380"/>
    </location>
</feature>
<sequence>MDPCDTTFIITNQTDIDHGPLQQCQNSTVTAINVRKARGTLMFPFITQTYHVDVQDSPQLETLDFPALNYINTLNISQATNLTSVLLPNLGSSYDCSQTQLMLWFNITSAPSLSNITLGDSECLGRVTLFDVPKILPNSSEFDTQKISTSSIYTNICLDLSGLTLARDLDLSGKSCNYYLEKLTEVRNFILRNADAILPSLNSLEKAENIYIDGLLDATTGPNIFPALKSAQNVTVNATNTFNCSMLVSQRDNQIIQNLQCIGEYDQPSSHGLAIGVRVGIGVGTGLVAIGILGTIIWLIIRYKRRVKTLETGKAREHEDNERSKEPEQSHISQQEVCGRGIFREMPDDPLVEMPTQPAELPTRHHSRIETESGEAGRAL</sequence>
<evidence type="ECO:0008006" key="5">
    <source>
        <dbReference type="Google" id="ProtNLM"/>
    </source>
</evidence>
<evidence type="ECO:0000313" key="4">
    <source>
        <dbReference type="Proteomes" id="UP000319160"/>
    </source>
</evidence>
<dbReference type="Proteomes" id="UP000319160">
    <property type="component" value="Unassembled WGS sequence"/>
</dbReference>
<dbReference type="EMBL" id="VFLP01000050">
    <property type="protein sequence ID" value="TRX90957.1"/>
    <property type="molecule type" value="Genomic_DNA"/>
</dbReference>
<feature type="transmembrane region" description="Helical" evidence="2">
    <location>
        <begin position="279"/>
        <end position="301"/>
    </location>
</feature>